<accession>A0AAW1MXH6</accession>
<reference evidence="1" key="1">
    <citation type="submission" date="2024-03" db="EMBL/GenBank/DDBJ databases">
        <title>WGS assembly of Saponaria officinalis var. Norfolk2.</title>
        <authorList>
            <person name="Jenkins J."/>
            <person name="Shu S."/>
            <person name="Grimwood J."/>
            <person name="Barry K."/>
            <person name="Goodstein D."/>
            <person name="Schmutz J."/>
            <person name="Leebens-Mack J."/>
            <person name="Osbourn A."/>
        </authorList>
    </citation>
    <scope>NUCLEOTIDE SEQUENCE [LARGE SCALE GENOMIC DNA]</scope>
    <source>
        <strain evidence="1">JIC</strain>
    </source>
</reference>
<comment type="caution">
    <text evidence="1">The sequence shown here is derived from an EMBL/GenBank/DDBJ whole genome shotgun (WGS) entry which is preliminary data.</text>
</comment>
<gene>
    <name evidence="1" type="ORF">RND81_02G197900</name>
</gene>
<keyword evidence="2" id="KW-1185">Reference proteome</keyword>
<name>A0AAW1MXH6_SAPOF</name>
<dbReference type="EMBL" id="JBDFQZ010000002">
    <property type="protein sequence ID" value="KAK9750452.1"/>
    <property type="molecule type" value="Genomic_DNA"/>
</dbReference>
<evidence type="ECO:0000313" key="1">
    <source>
        <dbReference type="EMBL" id="KAK9750452.1"/>
    </source>
</evidence>
<proteinExistence type="predicted"/>
<sequence>MRRDSSRATRARLGQSSVKARLVKSIPLNNRHKTASFGGFKPIAFTFLVLLLSGMVLANEEAEVNQKTRRKMQEWCSIKGYACELENPAGQCCPGLTCNYTWRGYVCCEPVLWFGNDCSP</sequence>
<dbReference type="Proteomes" id="UP001443914">
    <property type="component" value="Unassembled WGS sequence"/>
</dbReference>
<dbReference type="AlphaFoldDB" id="A0AAW1MXH6"/>
<organism evidence="1 2">
    <name type="scientific">Saponaria officinalis</name>
    <name type="common">Common soapwort</name>
    <name type="synonym">Lychnis saponaria</name>
    <dbReference type="NCBI Taxonomy" id="3572"/>
    <lineage>
        <taxon>Eukaryota</taxon>
        <taxon>Viridiplantae</taxon>
        <taxon>Streptophyta</taxon>
        <taxon>Embryophyta</taxon>
        <taxon>Tracheophyta</taxon>
        <taxon>Spermatophyta</taxon>
        <taxon>Magnoliopsida</taxon>
        <taxon>eudicotyledons</taxon>
        <taxon>Gunneridae</taxon>
        <taxon>Pentapetalae</taxon>
        <taxon>Caryophyllales</taxon>
        <taxon>Caryophyllaceae</taxon>
        <taxon>Caryophylleae</taxon>
        <taxon>Saponaria</taxon>
    </lineage>
</organism>
<evidence type="ECO:0000313" key="2">
    <source>
        <dbReference type="Proteomes" id="UP001443914"/>
    </source>
</evidence>
<protein>
    <submittedName>
        <fullName evidence="1">Uncharacterized protein</fullName>
    </submittedName>
</protein>